<dbReference type="GO" id="GO:0005654">
    <property type="term" value="C:nucleoplasm"/>
    <property type="evidence" value="ECO:0007669"/>
    <property type="project" value="TreeGrafter"/>
</dbReference>
<evidence type="ECO:0000313" key="3">
    <source>
        <dbReference type="Proteomes" id="UP001180020"/>
    </source>
</evidence>
<evidence type="ECO:0000256" key="1">
    <source>
        <dbReference type="SAM" id="MobiDB-lite"/>
    </source>
</evidence>
<feature type="compositionally biased region" description="Basic and acidic residues" evidence="1">
    <location>
        <begin position="101"/>
        <end position="116"/>
    </location>
</feature>
<protein>
    <submittedName>
        <fullName evidence="2">Uncharacterized protein</fullName>
    </submittedName>
</protein>
<dbReference type="InterPro" id="IPR011993">
    <property type="entry name" value="PH-like_dom_sf"/>
</dbReference>
<keyword evidence="3" id="KW-1185">Reference proteome</keyword>
<dbReference type="GO" id="GO:0030289">
    <property type="term" value="C:protein phosphatase 4 complex"/>
    <property type="evidence" value="ECO:0007669"/>
    <property type="project" value="TreeGrafter"/>
</dbReference>
<evidence type="ECO:0000313" key="2">
    <source>
        <dbReference type="EMBL" id="KAK1317826.1"/>
    </source>
</evidence>
<proteinExistence type="predicted"/>
<dbReference type="PANTHER" id="PTHR23318:SF0">
    <property type="entry name" value="SERINE_THREONINE-PROTEIN PHOSPHATASE 4 REGULATORY SUBUNIT 3"/>
    <property type="match status" value="1"/>
</dbReference>
<reference evidence="2" key="2">
    <citation type="submission" date="2023-06" db="EMBL/GenBank/DDBJ databases">
        <authorList>
            <person name="Ma L."/>
            <person name="Liu K.-W."/>
            <person name="Li Z."/>
            <person name="Hsiao Y.-Y."/>
            <person name="Qi Y."/>
            <person name="Fu T."/>
            <person name="Tang G."/>
            <person name="Zhang D."/>
            <person name="Sun W.-H."/>
            <person name="Liu D.-K."/>
            <person name="Li Y."/>
            <person name="Chen G.-Z."/>
            <person name="Liu X.-D."/>
            <person name="Liao X.-Y."/>
            <person name="Jiang Y.-T."/>
            <person name="Yu X."/>
            <person name="Hao Y."/>
            <person name="Huang J."/>
            <person name="Zhao X.-W."/>
            <person name="Ke S."/>
            <person name="Chen Y.-Y."/>
            <person name="Wu W.-L."/>
            <person name="Hsu J.-L."/>
            <person name="Lin Y.-F."/>
            <person name="Huang M.-D."/>
            <person name="Li C.-Y."/>
            <person name="Huang L."/>
            <person name="Wang Z.-W."/>
            <person name="Zhao X."/>
            <person name="Zhong W.-Y."/>
            <person name="Peng D.-H."/>
            <person name="Ahmad S."/>
            <person name="Lan S."/>
            <person name="Zhang J.-S."/>
            <person name="Tsai W.-C."/>
            <person name="Van De Peer Y."/>
            <person name="Liu Z.-J."/>
        </authorList>
    </citation>
    <scope>NUCLEOTIDE SEQUENCE</scope>
    <source>
        <strain evidence="2">CP</strain>
        <tissue evidence="2">Leaves</tissue>
    </source>
</reference>
<dbReference type="PANTHER" id="PTHR23318">
    <property type="entry name" value="ATP SYNTHASE GAMMA-RELATED"/>
    <property type="match status" value="1"/>
</dbReference>
<dbReference type="GO" id="GO:0072542">
    <property type="term" value="F:protein phosphatase activator activity"/>
    <property type="evidence" value="ECO:0007669"/>
    <property type="project" value="TreeGrafter"/>
</dbReference>
<feature type="region of interest" description="Disordered" evidence="1">
    <location>
        <begin position="81"/>
        <end position="125"/>
    </location>
</feature>
<dbReference type="Proteomes" id="UP001180020">
    <property type="component" value="Unassembled WGS sequence"/>
</dbReference>
<name>A0AAV9EVQ0_ACOCL</name>
<dbReference type="Gene3D" id="2.30.29.30">
    <property type="entry name" value="Pleckstrin-homology domain (PH domain)/Phosphotyrosine-binding domain (PTB)"/>
    <property type="match status" value="1"/>
</dbReference>
<gene>
    <name evidence="2" type="ORF">QJS10_CPA05g00248</name>
</gene>
<dbReference type="AlphaFoldDB" id="A0AAV9EVQ0"/>
<sequence>MGAQGKDNGGSKSILRVKFYRLTANGKWDDQGTGLVTVDYVERSENLGLLVFDEDNHDPLLVHRISSDDIYRRQDDVESGSCLAAEDLPTSGAPQSNGRMRSGEDRKPGTKGEAMGKTKKKRREVLNLAINGHNKPLIVKHGGLK</sequence>
<reference evidence="2" key="1">
    <citation type="journal article" date="2023" name="Nat. Commun.">
        <title>Diploid and tetraploid genomes of Acorus and the evolution of monocots.</title>
        <authorList>
            <person name="Ma L."/>
            <person name="Liu K.W."/>
            <person name="Li Z."/>
            <person name="Hsiao Y.Y."/>
            <person name="Qi Y."/>
            <person name="Fu T."/>
            <person name="Tang G.D."/>
            <person name="Zhang D."/>
            <person name="Sun W.H."/>
            <person name="Liu D.K."/>
            <person name="Li Y."/>
            <person name="Chen G.Z."/>
            <person name="Liu X.D."/>
            <person name="Liao X.Y."/>
            <person name="Jiang Y.T."/>
            <person name="Yu X."/>
            <person name="Hao Y."/>
            <person name="Huang J."/>
            <person name="Zhao X.W."/>
            <person name="Ke S."/>
            <person name="Chen Y.Y."/>
            <person name="Wu W.L."/>
            <person name="Hsu J.L."/>
            <person name="Lin Y.F."/>
            <person name="Huang M.D."/>
            <person name="Li C.Y."/>
            <person name="Huang L."/>
            <person name="Wang Z.W."/>
            <person name="Zhao X."/>
            <person name="Zhong W.Y."/>
            <person name="Peng D.H."/>
            <person name="Ahmad S."/>
            <person name="Lan S."/>
            <person name="Zhang J.S."/>
            <person name="Tsai W.C."/>
            <person name="Van de Peer Y."/>
            <person name="Liu Z.J."/>
        </authorList>
    </citation>
    <scope>NUCLEOTIDE SEQUENCE</scope>
    <source>
        <strain evidence="2">CP</strain>
    </source>
</reference>
<comment type="caution">
    <text evidence="2">The sequence shown here is derived from an EMBL/GenBank/DDBJ whole genome shotgun (WGS) entry which is preliminary data.</text>
</comment>
<dbReference type="InterPro" id="IPR051137">
    <property type="entry name" value="PP4R3-like"/>
</dbReference>
<dbReference type="EMBL" id="JAUJYO010000005">
    <property type="protein sequence ID" value="KAK1317826.1"/>
    <property type="molecule type" value="Genomic_DNA"/>
</dbReference>
<accession>A0AAV9EVQ0</accession>
<dbReference type="SUPFAM" id="SSF50729">
    <property type="entry name" value="PH domain-like"/>
    <property type="match status" value="1"/>
</dbReference>
<organism evidence="2 3">
    <name type="scientific">Acorus calamus</name>
    <name type="common">Sweet flag</name>
    <dbReference type="NCBI Taxonomy" id="4465"/>
    <lineage>
        <taxon>Eukaryota</taxon>
        <taxon>Viridiplantae</taxon>
        <taxon>Streptophyta</taxon>
        <taxon>Embryophyta</taxon>
        <taxon>Tracheophyta</taxon>
        <taxon>Spermatophyta</taxon>
        <taxon>Magnoliopsida</taxon>
        <taxon>Liliopsida</taxon>
        <taxon>Acoraceae</taxon>
        <taxon>Acorus</taxon>
    </lineage>
</organism>